<reference evidence="1 2" key="1">
    <citation type="submission" date="2018-08" db="EMBL/GenBank/DDBJ databases">
        <title>Genomic Encyclopedia of Archaeal and Bacterial Type Strains, Phase II (KMG-II): from individual species to whole genera.</title>
        <authorList>
            <person name="Goeker M."/>
        </authorList>
    </citation>
    <scope>NUCLEOTIDE SEQUENCE [LARGE SCALE GENOMIC DNA]</scope>
    <source>
        <strain evidence="1 2">DSM 2261</strain>
    </source>
</reference>
<organism evidence="1 2">
    <name type="scientific">Archangium gephyra</name>
    <dbReference type="NCBI Taxonomy" id="48"/>
    <lineage>
        <taxon>Bacteria</taxon>
        <taxon>Pseudomonadati</taxon>
        <taxon>Myxococcota</taxon>
        <taxon>Myxococcia</taxon>
        <taxon>Myxococcales</taxon>
        <taxon>Cystobacterineae</taxon>
        <taxon>Archangiaceae</taxon>
        <taxon>Archangium</taxon>
    </lineage>
</organism>
<sequence length="130" mass="15038">MGEGARAYFLERDELERPRELERLREPDEREREPDELLDLRRVLAAVVRLRDLAPALRVLRAGLARRDELFAELFVELLAEVFFAERLEAPFVSPALLRCLLTTRAASSSARPSLAPRLRADCLIFEYCR</sequence>
<name>A0ABX9K0Z6_9BACT</name>
<evidence type="ECO:0000313" key="1">
    <source>
        <dbReference type="EMBL" id="REG30981.1"/>
    </source>
</evidence>
<dbReference type="EMBL" id="QUMU01000006">
    <property type="protein sequence ID" value="REG30981.1"/>
    <property type="molecule type" value="Genomic_DNA"/>
</dbReference>
<gene>
    <name evidence="1" type="ORF">ATI61_106451</name>
</gene>
<proteinExistence type="predicted"/>
<evidence type="ECO:0000313" key="2">
    <source>
        <dbReference type="Proteomes" id="UP000256345"/>
    </source>
</evidence>
<accession>A0ABX9K0Z6</accession>
<protein>
    <submittedName>
        <fullName evidence="1">Uncharacterized protein</fullName>
    </submittedName>
</protein>
<comment type="caution">
    <text evidence="1">The sequence shown here is derived from an EMBL/GenBank/DDBJ whole genome shotgun (WGS) entry which is preliminary data.</text>
</comment>
<keyword evidence="2" id="KW-1185">Reference proteome</keyword>
<dbReference type="Proteomes" id="UP000256345">
    <property type="component" value="Unassembled WGS sequence"/>
</dbReference>